<dbReference type="AlphaFoldDB" id="A0A6A1WE67"/>
<evidence type="ECO:0000313" key="4">
    <source>
        <dbReference type="Proteomes" id="UP000516437"/>
    </source>
</evidence>
<sequence>MANLSFCVCLILVLHPLASWSEARHLNTDILAIDRDPGESYRPIHVDSKAIVNLRLEFKVTNNRKLYDPDRFSPGGPDPYHHSMKP</sequence>
<evidence type="ECO:0000256" key="2">
    <source>
        <dbReference type="SAM" id="SignalP"/>
    </source>
</evidence>
<protein>
    <submittedName>
        <fullName evidence="3">Uncharacterized protein</fullName>
    </submittedName>
</protein>
<proteinExistence type="predicted"/>
<comment type="caution">
    <text evidence="3">The sequence shown here is derived from an EMBL/GenBank/DDBJ whole genome shotgun (WGS) entry which is preliminary data.</text>
</comment>
<name>A0A6A1WE67_9ROSI</name>
<feature type="signal peptide" evidence="2">
    <location>
        <begin position="1"/>
        <end position="23"/>
    </location>
</feature>
<evidence type="ECO:0000256" key="1">
    <source>
        <dbReference type="SAM" id="MobiDB-lite"/>
    </source>
</evidence>
<dbReference type="OrthoDB" id="1406315at2759"/>
<dbReference type="EMBL" id="RXIC02000020">
    <property type="protein sequence ID" value="KAB1223545.1"/>
    <property type="molecule type" value="Genomic_DNA"/>
</dbReference>
<keyword evidence="2" id="KW-0732">Signal</keyword>
<feature type="chain" id="PRO_5025379676" evidence="2">
    <location>
        <begin position="24"/>
        <end position="86"/>
    </location>
</feature>
<organism evidence="3 4">
    <name type="scientific">Morella rubra</name>
    <name type="common">Chinese bayberry</name>
    <dbReference type="NCBI Taxonomy" id="262757"/>
    <lineage>
        <taxon>Eukaryota</taxon>
        <taxon>Viridiplantae</taxon>
        <taxon>Streptophyta</taxon>
        <taxon>Embryophyta</taxon>
        <taxon>Tracheophyta</taxon>
        <taxon>Spermatophyta</taxon>
        <taxon>Magnoliopsida</taxon>
        <taxon>eudicotyledons</taxon>
        <taxon>Gunneridae</taxon>
        <taxon>Pentapetalae</taxon>
        <taxon>rosids</taxon>
        <taxon>fabids</taxon>
        <taxon>Fagales</taxon>
        <taxon>Myricaceae</taxon>
        <taxon>Morella</taxon>
    </lineage>
</organism>
<feature type="region of interest" description="Disordered" evidence="1">
    <location>
        <begin position="66"/>
        <end position="86"/>
    </location>
</feature>
<reference evidence="3 4" key="1">
    <citation type="journal article" date="2019" name="Plant Biotechnol. J.">
        <title>The red bayberry genome and genetic basis of sex determination.</title>
        <authorList>
            <person name="Jia H.M."/>
            <person name="Jia H.J."/>
            <person name="Cai Q.L."/>
            <person name="Wang Y."/>
            <person name="Zhao H.B."/>
            <person name="Yang W.F."/>
            <person name="Wang G.Y."/>
            <person name="Li Y.H."/>
            <person name="Zhan D.L."/>
            <person name="Shen Y.T."/>
            <person name="Niu Q.F."/>
            <person name="Chang L."/>
            <person name="Qiu J."/>
            <person name="Zhao L."/>
            <person name="Xie H.B."/>
            <person name="Fu W.Y."/>
            <person name="Jin J."/>
            <person name="Li X.W."/>
            <person name="Jiao Y."/>
            <person name="Zhou C.C."/>
            <person name="Tu T."/>
            <person name="Chai C.Y."/>
            <person name="Gao J.L."/>
            <person name="Fan L.J."/>
            <person name="van de Weg E."/>
            <person name="Wang J.Y."/>
            <person name="Gao Z.S."/>
        </authorList>
    </citation>
    <scope>NUCLEOTIDE SEQUENCE [LARGE SCALE GENOMIC DNA]</scope>
    <source>
        <tissue evidence="3">Leaves</tissue>
    </source>
</reference>
<gene>
    <name evidence="3" type="ORF">CJ030_MR2G011230</name>
</gene>
<evidence type="ECO:0000313" key="3">
    <source>
        <dbReference type="EMBL" id="KAB1223545.1"/>
    </source>
</evidence>
<dbReference type="Proteomes" id="UP000516437">
    <property type="component" value="Chromosome 2"/>
</dbReference>
<keyword evidence="4" id="KW-1185">Reference proteome</keyword>
<accession>A0A6A1WE67</accession>